<feature type="region of interest" description="Disordered" evidence="2">
    <location>
        <begin position="125"/>
        <end position="165"/>
    </location>
</feature>
<evidence type="ECO:0000259" key="3">
    <source>
        <dbReference type="PROSITE" id="PS50157"/>
    </source>
</evidence>
<dbReference type="InterPro" id="IPR013087">
    <property type="entry name" value="Znf_C2H2_type"/>
</dbReference>
<keyword evidence="1" id="KW-0862">Zinc</keyword>
<dbReference type="GO" id="GO:0008270">
    <property type="term" value="F:zinc ion binding"/>
    <property type="evidence" value="ECO:0007669"/>
    <property type="project" value="UniProtKB-KW"/>
</dbReference>
<feature type="compositionally biased region" description="Basic and acidic residues" evidence="2">
    <location>
        <begin position="240"/>
        <end position="250"/>
    </location>
</feature>
<accession>A0AAD1X5X6</accession>
<dbReference type="PROSITE" id="PS50157">
    <property type="entry name" value="ZINC_FINGER_C2H2_2"/>
    <property type="match status" value="1"/>
</dbReference>
<feature type="region of interest" description="Disordered" evidence="2">
    <location>
        <begin position="267"/>
        <end position="420"/>
    </location>
</feature>
<dbReference type="InterPro" id="IPR036236">
    <property type="entry name" value="Znf_C2H2_sf"/>
</dbReference>
<reference evidence="4" key="1">
    <citation type="submission" date="2023-07" db="EMBL/GenBank/DDBJ databases">
        <authorList>
            <consortium name="AG Swart"/>
            <person name="Singh M."/>
            <person name="Singh A."/>
            <person name="Seah K."/>
            <person name="Emmerich C."/>
        </authorList>
    </citation>
    <scope>NUCLEOTIDE SEQUENCE</scope>
    <source>
        <strain evidence="4">DP1</strain>
    </source>
</reference>
<organism evidence="4 5">
    <name type="scientific">Euplotes crassus</name>
    <dbReference type="NCBI Taxonomy" id="5936"/>
    <lineage>
        <taxon>Eukaryota</taxon>
        <taxon>Sar</taxon>
        <taxon>Alveolata</taxon>
        <taxon>Ciliophora</taxon>
        <taxon>Intramacronucleata</taxon>
        <taxon>Spirotrichea</taxon>
        <taxon>Hypotrichia</taxon>
        <taxon>Euplotida</taxon>
        <taxon>Euplotidae</taxon>
        <taxon>Moneuplotes</taxon>
    </lineage>
</organism>
<dbReference type="EMBL" id="CAMPGE010005419">
    <property type="protein sequence ID" value="CAI2364273.1"/>
    <property type="molecule type" value="Genomic_DNA"/>
</dbReference>
<dbReference type="Proteomes" id="UP001295684">
    <property type="component" value="Unassembled WGS sequence"/>
</dbReference>
<feature type="region of interest" description="Disordered" evidence="2">
    <location>
        <begin position="179"/>
        <end position="213"/>
    </location>
</feature>
<feature type="compositionally biased region" description="Low complexity" evidence="2">
    <location>
        <begin position="125"/>
        <end position="135"/>
    </location>
</feature>
<proteinExistence type="predicted"/>
<feature type="region of interest" description="Disordered" evidence="2">
    <location>
        <begin position="78"/>
        <end position="98"/>
    </location>
</feature>
<evidence type="ECO:0000313" key="5">
    <source>
        <dbReference type="Proteomes" id="UP001295684"/>
    </source>
</evidence>
<feature type="compositionally biased region" description="Basic and acidic residues" evidence="2">
    <location>
        <begin position="324"/>
        <end position="342"/>
    </location>
</feature>
<keyword evidence="5" id="KW-1185">Reference proteome</keyword>
<feature type="compositionally biased region" description="Polar residues" evidence="2">
    <location>
        <begin position="411"/>
        <end position="420"/>
    </location>
</feature>
<feature type="region of interest" description="Disordered" evidence="2">
    <location>
        <begin position="231"/>
        <end position="250"/>
    </location>
</feature>
<dbReference type="SUPFAM" id="SSF57667">
    <property type="entry name" value="beta-beta-alpha zinc fingers"/>
    <property type="match status" value="1"/>
</dbReference>
<gene>
    <name evidence="4" type="ORF">ECRASSUSDP1_LOCUS5616</name>
</gene>
<keyword evidence="1" id="KW-0863">Zinc-finger</keyword>
<dbReference type="AlphaFoldDB" id="A0AAD1X5X6"/>
<dbReference type="Gene3D" id="3.30.160.60">
    <property type="entry name" value="Classic Zinc Finger"/>
    <property type="match status" value="1"/>
</dbReference>
<feature type="compositionally biased region" description="Polar residues" evidence="2">
    <location>
        <begin position="343"/>
        <end position="365"/>
    </location>
</feature>
<evidence type="ECO:0000256" key="2">
    <source>
        <dbReference type="SAM" id="MobiDB-lite"/>
    </source>
</evidence>
<comment type="caution">
    <text evidence="4">The sequence shown here is derived from an EMBL/GenBank/DDBJ whole genome shotgun (WGS) entry which is preliminary data.</text>
</comment>
<sequence>MKTRSVSQKEKDKEYTCQYCRKRFKIKRRKDEHEKSRHPDRFPFKCFSKTCSMIFRRKSNYVQHLNYKHPEVDKAKLFGKKGSDSSQFQSKNKSSLSIVSMSDRSLSQLVSSGIKSESSSHQSVLKSLKSLRSSKIPSPVTSSLKSSEGKKSPSRDSKIHREENEFFFSPEEKELKEILNKSIQKLKNRDKSPETPPFKRVQTPKKKQLKKYKEISTEHKELASEVLSYSSVNASESSEEQIKESSELLSKIKSEVDIRKNLMQKYKMVQTDDTKKSQQSSKKRSKNMTEKIKDKRTKVTRSILDFFTKPPTSNSMVGESQIGNERDDKDRDSTEIGKDKCNQARNFQKNASTQQSESTRCSLSQKEPGGRSNPLARHLPPPQSPNLTEENARRKMPSPADLPQILKPSPINFSENSEQKSMSQESIHLNVQKSQGQAVPLWLVKYHFQMLLNSHNLIND</sequence>
<protein>
    <recommendedName>
        <fullName evidence="3">C2H2-type domain-containing protein</fullName>
    </recommendedName>
</protein>
<evidence type="ECO:0000313" key="4">
    <source>
        <dbReference type="EMBL" id="CAI2364273.1"/>
    </source>
</evidence>
<name>A0AAD1X5X6_EUPCR</name>
<feature type="compositionally biased region" description="Polar residues" evidence="2">
    <location>
        <begin position="84"/>
        <end position="98"/>
    </location>
</feature>
<feature type="compositionally biased region" description="Basic and acidic residues" evidence="2">
    <location>
        <begin position="147"/>
        <end position="165"/>
    </location>
</feature>
<dbReference type="SMART" id="SM00355">
    <property type="entry name" value="ZnF_C2H2"/>
    <property type="match status" value="2"/>
</dbReference>
<feature type="compositionally biased region" description="Polar residues" evidence="2">
    <location>
        <begin position="310"/>
        <end position="323"/>
    </location>
</feature>
<evidence type="ECO:0000256" key="1">
    <source>
        <dbReference type="PROSITE-ProRule" id="PRU00042"/>
    </source>
</evidence>
<dbReference type="PROSITE" id="PS00028">
    <property type="entry name" value="ZINC_FINGER_C2H2_1"/>
    <property type="match status" value="2"/>
</dbReference>
<keyword evidence="1" id="KW-0479">Metal-binding</keyword>
<feature type="domain" description="C2H2-type" evidence="3">
    <location>
        <begin position="15"/>
        <end position="43"/>
    </location>
</feature>